<dbReference type="RefSeq" id="XP_067713992.1">
    <property type="nucleotide sequence ID" value="XM_067857891.1"/>
</dbReference>
<dbReference type="PANTHER" id="PTHR48467:SF1">
    <property type="entry name" value="GLUTAMATE SYNTHASE 1 [NADH], CHLOROPLASTIC-LIKE"/>
    <property type="match status" value="1"/>
</dbReference>
<organism evidence="8 9">
    <name type="scientific">Babesia caballi</name>
    <dbReference type="NCBI Taxonomy" id="5871"/>
    <lineage>
        <taxon>Eukaryota</taxon>
        <taxon>Sar</taxon>
        <taxon>Alveolata</taxon>
        <taxon>Apicomplexa</taxon>
        <taxon>Aconoidasida</taxon>
        <taxon>Piroplasmida</taxon>
        <taxon>Babesiidae</taxon>
        <taxon>Babesia</taxon>
    </lineage>
</organism>
<feature type="compositionally biased region" description="Low complexity" evidence="7">
    <location>
        <begin position="2373"/>
        <end position="2382"/>
    </location>
</feature>
<dbReference type="SUPFAM" id="SSF50978">
    <property type="entry name" value="WD40 repeat-like"/>
    <property type="match status" value="1"/>
</dbReference>
<evidence type="ECO:0000256" key="4">
    <source>
        <dbReference type="ARBA" id="ARBA00022857"/>
    </source>
</evidence>
<feature type="coiled-coil region" evidence="6">
    <location>
        <begin position="2164"/>
        <end position="2191"/>
    </location>
</feature>
<evidence type="ECO:0000256" key="3">
    <source>
        <dbReference type="ARBA" id="ARBA00022827"/>
    </source>
</evidence>
<feature type="compositionally biased region" description="Polar residues" evidence="7">
    <location>
        <begin position="2349"/>
        <end position="2359"/>
    </location>
</feature>
<keyword evidence="2" id="KW-0285">Flavoprotein</keyword>
<evidence type="ECO:0000313" key="9">
    <source>
        <dbReference type="Proteomes" id="UP001497744"/>
    </source>
</evidence>
<evidence type="ECO:0000256" key="5">
    <source>
        <dbReference type="ARBA" id="ARBA00023002"/>
    </source>
</evidence>
<proteinExistence type="predicted"/>
<feature type="region of interest" description="Disordered" evidence="7">
    <location>
        <begin position="2527"/>
        <end position="2556"/>
    </location>
</feature>
<gene>
    <name evidence="8" type="ORF">BcabD6B2_13560</name>
</gene>
<keyword evidence="4" id="KW-0521">NADP</keyword>
<feature type="compositionally biased region" description="Low complexity" evidence="7">
    <location>
        <begin position="419"/>
        <end position="430"/>
    </location>
</feature>
<dbReference type="EMBL" id="BPLF01000001">
    <property type="protein sequence ID" value="GIX61921.1"/>
    <property type="molecule type" value="Genomic_DNA"/>
</dbReference>
<comment type="caution">
    <text evidence="8">The sequence shown here is derived from an EMBL/GenBank/DDBJ whole genome shotgun (WGS) entry which is preliminary data.</text>
</comment>
<evidence type="ECO:0000256" key="7">
    <source>
        <dbReference type="SAM" id="MobiDB-lite"/>
    </source>
</evidence>
<feature type="region of interest" description="Disordered" evidence="7">
    <location>
        <begin position="412"/>
        <end position="438"/>
    </location>
</feature>
<evidence type="ECO:0000256" key="6">
    <source>
        <dbReference type="SAM" id="Coils"/>
    </source>
</evidence>
<name>A0AAV4LPC6_BABCB</name>
<dbReference type="InterPro" id="IPR055275">
    <property type="entry name" value="Ferredox_Rdtase"/>
</dbReference>
<feature type="region of interest" description="Disordered" evidence="7">
    <location>
        <begin position="2285"/>
        <end position="2410"/>
    </location>
</feature>
<dbReference type="GeneID" id="94193404"/>
<dbReference type="Gene3D" id="3.50.50.60">
    <property type="entry name" value="FAD/NAD(P)-binding domain"/>
    <property type="match status" value="1"/>
</dbReference>
<feature type="compositionally biased region" description="Polar residues" evidence="7">
    <location>
        <begin position="2319"/>
        <end position="2334"/>
    </location>
</feature>
<dbReference type="GO" id="GO:0016491">
    <property type="term" value="F:oxidoreductase activity"/>
    <property type="evidence" value="ECO:0007669"/>
    <property type="project" value="UniProtKB-KW"/>
</dbReference>
<accession>A0AAV4LPC6</accession>
<evidence type="ECO:0000313" key="8">
    <source>
        <dbReference type="EMBL" id="GIX61921.1"/>
    </source>
</evidence>
<feature type="compositionally biased region" description="Polar residues" evidence="7">
    <location>
        <begin position="2294"/>
        <end position="2306"/>
    </location>
</feature>
<dbReference type="InterPro" id="IPR036322">
    <property type="entry name" value="WD40_repeat_dom_sf"/>
</dbReference>
<dbReference type="SUPFAM" id="SSF51971">
    <property type="entry name" value="Nucleotide-binding domain"/>
    <property type="match status" value="1"/>
</dbReference>
<evidence type="ECO:0000256" key="1">
    <source>
        <dbReference type="ARBA" id="ARBA00001974"/>
    </source>
</evidence>
<feature type="compositionally biased region" description="Polar residues" evidence="7">
    <location>
        <begin position="2527"/>
        <end position="2539"/>
    </location>
</feature>
<keyword evidence="3" id="KW-0274">FAD</keyword>
<dbReference type="PRINTS" id="PR00419">
    <property type="entry name" value="ADXRDTASE"/>
</dbReference>
<keyword evidence="6" id="KW-0175">Coiled coil</keyword>
<evidence type="ECO:0000256" key="2">
    <source>
        <dbReference type="ARBA" id="ARBA00022630"/>
    </source>
</evidence>
<dbReference type="PANTHER" id="PTHR48467">
    <property type="entry name" value="GLUTAMATE SYNTHASE 1 [NADH], CHLOROPLASTIC-LIKE"/>
    <property type="match status" value="1"/>
</dbReference>
<feature type="compositionally biased region" description="Basic and acidic residues" evidence="7">
    <location>
        <begin position="2015"/>
        <end position="2025"/>
    </location>
</feature>
<reference evidence="8 9" key="1">
    <citation type="submission" date="2021-06" db="EMBL/GenBank/DDBJ databases">
        <title>Genome sequence of Babesia caballi.</title>
        <authorList>
            <person name="Yamagishi J."/>
            <person name="Kidaka T."/>
            <person name="Ochi A."/>
        </authorList>
    </citation>
    <scope>NUCLEOTIDE SEQUENCE [LARGE SCALE GENOMIC DNA]</scope>
    <source>
        <strain evidence="8">USDA-D6B2</strain>
    </source>
</reference>
<dbReference type="Proteomes" id="UP001497744">
    <property type="component" value="Unassembled WGS sequence"/>
</dbReference>
<comment type="cofactor">
    <cofactor evidence="1">
        <name>FAD</name>
        <dbReference type="ChEBI" id="CHEBI:57692"/>
    </cofactor>
</comment>
<keyword evidence="5" id="KW-0560">Oxidoreductase</keyword>
<sequence>METQYLRDVVVSYCDPFDIWEEIKPNLHSILPLPVNVKKINATNWNRHNVLPQGMKTEFKTGGSFFCSYVKATDIPRLDSRHTEVVLRDAPYLYIYVLPPMDHEFFKQNAKGSLKSFLSASKGKRIVVIYGICKKENVDQQKVNCKTIGKIRSMLASMSVSQNRLCLVPMLGLPVLNVNGTPLVDEEPEEDADVNSAKNWENLGLVMSDSISETVAAKLLEIAAVSHKTKTHSPYSFHLFCDSVLRTYVKCGLILDAVDGYMSLIRNIELDVKTPLTPKDMRRTPFLSFTGSVLNMDTEMSSFSIYQYLCYTAIRLLEQVNSVSGLFRACIIFLDWCTVAFIAVRRNLCTSHLLWLSVIINGFLSYINERVQVLSEHSELLDVVVRHVTHEYKSPKTSTIGKLRATMRRKRSSKMQYASNNDNFSDQNSSPADRDINDTEMNLTHDHLLHTSPECIKQTNTAKSIRRCMGLLYTYLYKTLKNLDTLILRGERLDVTRDEVDDSSSKGYTSLVMDMWEKVKDVETRKGMLSEAIENSAVNFSHGDLARFSNVMASLSDNDSDLSSMEKDCSSLGWSIRGVKSNTGLQVFLWFDVHEPNMHLKDPLGRVKSVLCNNLDNIGYNSNICLTPSHIEDEAVNDYLRILAEAKMDIGTSSTNFQTYGQLMKFATPTCSLVLNVYSMENCASTTIRVRLREDQEQMVEGPRPSVLHDYEELTLANVKMVCGLNVYHLKHTFSKPCNYTLDSFIVDVEGFQITQRPYAPIPLGILSGVIKAAKAQKVRGSHLLSALVLPTTFIQCSVTESITLTARPCSDAPAQSNSVLLAGVRNYTTFYLSGFSGGRICLLKSNVRYDIEHVSLYSNGVKVGVFGCSATSEGVALDIPENGSSNHVICIAATLDADFNQDRVKQDVVVSGSNRPYIRLEFMILPPFCREVTTTDNAILQVVLEPTALFYTQIDCVTVNGRVLVGEPTLLERGSHFCITLDENDASNDAYRTKSFHRSDTHSPSGFCTLEDLKAQRVSNHLSSTGSVDSGIPIYGLPKHQETPSPSNASEERASSKISVMTEKEVVVKYRIFRRKCPHQHSNVDDGLEALSAGLEYCFTVPQAAVSDVVVEYNTPPFCFPGTLFEARITIRTTREVSFEYELETSDNWFVEGPVRGKNQELGPLGSMQLRFKMMALECAGGGAGPCGLYLAKNLRGRVSPCARIDIFDRLPQALGLLRFGVAPDSLSVRRSADTLLARTNERFFFNLRVGTDLGIEELMRYYHVCILSCGAESPRPFPIPGDDSEGVFDSLDIIRWYNSHPEAPRKVQDYFRRLAALGRRVNACVIGNGNVSLDIARILLTPAKQLEHTDIDKAFLECLSKTDVNAVSIVGRRGIFQASFTNSELRRIAETIDFVPFTDQESLECSLAHQPLVLDRRMHRRLSLFSKIARNSQAASSAQRTLEFTFFRTVHSIERGDDSAIAHVVLEKNVLDECGNAKATGHRIRVPSDMLVKCIGFQRSSDSENLLKHVDSKRIFHCELVALDDCDGLMFQHGPHLEFGFDAKEDGSIRIQVSNRHDIVFIAQSKRIYIYRLSSLVSSAVANEPYDTHLLDTITFEHVVDRIHVLPEYHLLACQSALKVVVYDFSQGIIKFESDFTDPIDSVQWSNQCLLVRDTSNVLHSLSLDGSRKTLMSNCQIVSPVSADGFHIACRYDGILSVQMFKDVPDPSKFIPLELPSDYDSSSVTEVAGCHVISEDMAAIGLVIDSQDSLLVLCHYTKNSAVVTHWALNELFLSAECMRTQIEFLWVKEWQCLFAWSNAATMVVVLSRHENLVSDGGWHVINMKEGYCLESVDIDCCPSDLVVCTSYRDKLYRKKASADAPLLTNPPVFLLAQGSNTVAVHYADIWLIDSDLNEIEGLPKLGDENDGSLFSSFTLHRGTQIACAMANDTAKSTMDYRKESPLEDLFSCFKVDSPMDVKHAQASVNSRLNDSNGTYGHALVGKQTESSIDRCSENLPGAKTYSKDTPFTIGDRTASRENPSKMDGEFSRIEKLYHEAVRNYERMDVEDERKLERIRLVEMLCNCFHIFENRLSDFEAVHSSDYIAPATADVDHWCRKVEEMKRIQKEIVQNINHTPHNIQQGHNTLDLPDEMVHLYEKTAELYASNFHIAQPEVELGDMERHLNGVMDALKSMNQRLDEYEAQLLSFENMRALSYKTKVTPPRDADVCSNDTKFKIFEINDLIEQLKRAQLTYPSHLDIEYKEVGMKYNDYTTLAKRGFHKDASAATTCTNVSGVQKCNVMSDRDVPEKGKQPQDNAHFNETSCGRTEPGGIFVNSGLALNTASPDSNDRIIQSTASDSRRDTADSSPVKSENRISSNVDRHSTTVNGGLGSSLSPKSSVLAQDTFGTADLISKKEEPKSPTTVSEPFQRQSCSFGDEGTSSQFVLSGGLQVQAPISTGSTPFSLFASKSPVSFADLALSKSIASPANGDGEPGSLTKAFGGSTFTAFKAAGGFTGMSGFTTGNFQPSNFQSVLPAHADVAKTAQSDSYAKNSLSPTTAPEGDIWNSCRRSNPLD</sequence>
<keyword evidence="9" id="KW-1185">Reference proteome</keyword>
<feature type="compositionally biased region" description="Polar residues" evidence="7">
    <location>
        <begin position="2401"/>
        <end position="2410"/>
    </location>
</feature>
<feature type="region of interest" description="Disordered" evidence="7">
    <location>
        <begin position="2004"/>
        <end position="2025"/>
    </location>
</feature>
<protein>
    <submittedName>
        <fullName evidence="8">NADP oxidoreductase</fullName>
    </submittedName>
</protein>
<dbReference type="InterPro" id="IPR036188">
    <property type="entry name" value="FAD/NAD-bd_sf"/>
</dbReference>